<dbReference type="EMBL" id="CYGX02000092">
    <property type="protein sequence ID" value="SIT48062.1"/>
    <property type="molecule type" value="Genomic_DNA"/>
</dbReference>
<proteinExistence type="predicted"/>
<dbReference type="STRING" id="1247936.BN2475_920009"/>
<dbReference type="AlphaFoldDB" id="A0A1N7SL55"/>
<gene>
    <name evidence="1" type="ORF">BN2475_920009</name>
</gene>
<keyword evidence="2" id="KW-1185">Reference proteome</keyword>
<sequence>MLHCSAGRRSTFIALREQPVSRRVTLTKSLCVPALNVRTWTKD</sequence>
<evidence type="ECO:0000313" key="1">
    <source>
        <dbReference type="EMBL" id="SIT48062.1"/>
    </source>
</evidence>
<evidence type="ECO:0000313" key="2">
    <source>
        <dbReference type="Proteomes" id="UP000187012"/>
    </source>
</evidence>
<name>A0A1N7SL55_9BURK</name>
<accession>A0A1N7SL55</accession>
<protein>
    <submittedName>
        <fullName evidence="1">Uncharacterized protein</fullName>
    </submittedName>
</protein>
<dbReference type="Proteomes" id="UP000187012">
    <property type="component" value="Unassembled WGS sequence"/>
</dbReference>
<organism evidence="1 2">
    <name type="scientific">Paraburkholderia ribeironis</name>
    <dbReference type="NCBI Taxonomy" id="1247936"/>
    <lineage>
        <taxon>Bacteria</taxon>
        <taxon>Pseudomonadati</taxon>
        <taxon>Pseudomonadota</taxon>
        <taxon>Betaproteobacteria</taxon>
        <taxon>Burkholderiales</taxon>
        <taxon>Burkholderiaceae</taxon>
        <taxon>Paraburkholderia</taxon>
    </lineage>
</organism>
<reference evidence="1 2" key="1">
    <citation type="submission" date="2016-12" db="EMBL/GenBank/DDBJ databases">
        <authorList>
            <person name="Song W.-J."/>
            <person name="Kurnit D.M."/>
        </authorList>
    </citation>
    <scope>NUCLEOTIDE SEQUENCE [LARGE SCALE GENOMIC DNA]</scope>
    <source>
        <strain evidence="1 2">STM7296</strain>
    </source>
</reference>